<dbReference type="EMBL" id="KB446537">
    <property type="protein sequence ID" value="EME46458.1"/>
    <property type="molecule type" value="Genomic_DNA"/>
</dbReference>
<dbReference type="CDD" id="cd00138">
    <property type="entry name" value="PLDc_SF"/>
    <property type="match status" value="1"/>
</dbReference>
<dbReference type="OrthoDB" id="2958217at2759"/>
<dbReference type="HOGENOM" id="CLU_030268_0_0_1"/>
<dbReference type="PANTHER" id="PTHR21248">
    <property type="entry name" value="CARDIOLIPIN SYNTHASE"/>
    <property type="match status" value="1"/>
</dbReference>
<keyword evidence="4" id="KW-1185">Reference proteome</keyword>
<dbReference type="Gene3D" id="3.30.870.10">
    <property type="entry name" value="Endonuclease Chain A"/>
    <property type="match status" value="2"/>
</dbReference>
<feature type="domain" description="PLD phosphodiesterase" evidence="2">
    <location>
        <begin position="365"/>
        <end position="387"/>
    </location>
</feature>
<dbReference type="Proteomes" id="UP000016933">
    <property type="component" value="Unassembled WGS sequence"/>
</dbReference>
<dbReference type="InterPro" id="IPR025202">
    <property type="entry name" value="PLD-like_dom"/>
</dbReference>
<dbReference type="OMA" id="MDRASWY"/>
<protein>
    <recommendedName>
        <fullName evidence="2">PLD phosphodiesterase domain-containing protein</fullName>
    </recommendedName>
</protein>
<accession>N1PU41</accession>
<proteinExistence type="predicted"/>
<dbReference type="GO" id="GO:0030572">
    <property type="term" value="F:phosphatidyltransferase activity"/>
    <property type="evidence" value="ECO:0007669"/>
    <property type="project" value="UniProtKB-ARBA"/>
</dbReference>
<dbReference type="SUPFAM" id="SSF56024">
    <property type="entry name" value="Phospholipase D/nuclease"/>
    <property type="match status" value="2"/>
</dbReference>
<name>N1PU41_DOTSN</name>
<dbReference type="InterPro" id="IPR001736">
    <property type="entry name" value="PLipase_D/transphosphatidylase"/>
</dbReference>
<evidence type="ECO:0000313" key="4">
    <source>
        <dbReference type="Proteomes" id="UP000016933"/>
    </source>
</evidence>
<evidence type="ECO:0000256" key="1">
    <source>
        <dbReference type="SAM" id="MobiDB-lite"/>
    </source>
</evidence>
<organism evidence="3 4">
    <name type="scientific">Dothistroma septosporum (strain NZE10 / CBS 128990)</name>
    <name type="common">Red band needle blight fungus</name>
    <name type="synonym">Mycosphaerella pini</name>
    <dbReference type="NCBI Taxonomy" id="675120"/>
    <lineage>
        <taxon>Eukaryota</taxon>
        <taxon>Fungi</taxon>
        <taxon>Dikarya</taxon>
        <taxon>Ascomycota</taxon>
        <taxon>Pezizomycotina</taxon>
        <taxon>Dothideomycetes</taxon>
        <taxon>Dothideomycetidae</taxon>
        <taxon>Mycosphaerellales</taxon>
        <taxon>Mycosphaerellaceae</taxon>
        <taxon>Dothistroma</taxon>
    </lineage>
</organism>
<dbReference type="AlphaFoldDB" id="N1PU41"/>
<dbReference type="STRING" id="675120.N1PU41"/>
<dbReference type="PANTHER" id="PTHR21248:SF11">
    <property type="entry name" value="PLD PHOSPHODIESTERASE DOMAIN-CONTAINING PROTEIN"/>
    <property type="match status" value="1"/>
</dbReference>
<reference evidence="4" key="1">
    <citation type="journal article" date="2012" name="PLoS Genet.">
        <title>The genomes of the fungal plant pathogens Cladosporium fulvum and Dothistroma septosporum reveal adaptation to different hosts and lifestyles but also signatures of common ancestry.</title>
        <authorList>
            <person name="de Wit P.J.G.M."/>
            <person name="van der Burgt A."/>
            <person name="Oekmen B."/>
            <person name="Stergiopoulos I."/>
            <person name="Abd-Elsalam K.A."/>
            <person name="Aerts A.L."/>
            <person name="Bahkali A.H."/>
            <person name="Beenen H.G."/>
            <person name="Chettri P."/>
            <person name="Cox M.P."/>
            <person name="Datema E."/>
            <person name="de Vries R.P."/>
            <person name="Dhillon B."/>
            <person name="Ganley A.R."/>
            <person name="Griffiths S.A."/>
            <person name="Guo Y."/>
            <person name="Hamelin R.C."/>
            <person name="Henrissat B."/>
            <person name="Kabir M.S."/>
            <person name="Jashni M.K."/>
            <person name="Kema G."/>
            <person name="Klaubauf S."/>
            <person name="Lapidus A."/>
            <person name="Levasseur A."/>
            <person name="Lindquist E."/>
            <person name="Mehrabi R."/>
            <person name="Ohm R.A."/>
            <person name="Owen T.J."/>
            <person name="Salamov A."/>
            <person name="Schwelm A."/>
            <person name="Schijlen E."/>
            <person name="Sun H."/>
            <person name="van den Burg H.A."/>
            <person name="van Ham R.C.H.J."/>
            <person name="Zhang S."/>
            <person name="Goodwin S.B."/>
            <person name="Grigoriev I.V."/>
            <person name="Collemare J."/>
            <person name="Bradshaw R.E."/>
        </authorList>
    </citation>
    <scope>NUCLEOTIDE SEQUENCE [LARGE SCALE GENOMIC DNA]</scope>
    <source>
        <strain evidence="4">NZE10 / CBS 128990</strain>
    </source>
</reference>
<feature type="region of interest" description="Disordered" evidence="1">
    <location>
        <begin position="415"/>
        <end position="434"/>
    </location>
</feature>
<evidence type="ECO:0000313" key="3">
    <source>
        <dbReference type="EMBL" id="EME46458.1"/>
    </source>
</evidence>
<dbReference type="PROSITE" id="PS50035">
    <property type="entry name" value="PLD"/>
    <property type="match status" value="1"/>
</dbReference>
<dbReference type="eggNOG" id="ENOG502RYWJ">
    <property type="taxonomic scope" value="Eukaryota"/>
</dbReference>
<gene>
    <name evidence="3" type="ORF">DOTSEDRAFT_61094</name>
</gene>
<reference evidence="3 4" key="2">
    <citation type="journal article" date="2012" name="PLoS Pathog.">
        <title>Diverse lifestyles and strategies of plant pathogenesis encoded in the genomes of eighteen Dothideomycetes fungi.</title>
        <authorList>
            <person name="Ohm R.A."/>
            <person name="Feau N."/>
            <person name="Henrissat B."/>
            <person name="Schoch C.L."/>
            <person name="Horwitz B.A."/>
            <person name="Barry K.W."/>
            <person name="Condon B.J."/>
            <person name="Copeland A.C."/>
            <person name="Dhillon B."/>
            <person name="Glaser F."/>
            <person name="Hesse C.N."/>
            <person name="Kosti I."/>
            <person name="LaButti K."/>
            <person name="Lindquist E.A."/>
            <person name="Lucas S."/>
            <person name="Salamov A.A."/>
            <person name="Bradshaw R.E."/>
            <person name="Ciuffetti L."/>
            <person name="Hamelin R.C."/>
            <person name="Kema G.H.J."/>
            <person name="Lawrence C."/>
            <person name="Scott J.A."/>
            <person name="Spatafora J.W."/>
            <person name="Turgeon B.G."/>
            <person name="de Wit P.J.G.M."/>
            <person name="Zhong S."/>
            <person name="Goodwin S.B."/>
            <person name="Grigoriev I.V."/>
        </authorList>
    </citation>
    <scope>NUCLEOTIDE SEQUENCE [LARGE SCALE GENOMIC DNA]</scope>
    <source>
        <strain evidence="4">NZE10 / CBS 128990</strain>
    </source>
</reference>
<dbReference type="Pfam" id="PF13091">
    <property type="entry name" value="PLDc_2"/>
    <property type="match status" value="1"/>
</dbReference>
<sequence length="434" mass="49179">MQNQSIADIRDITFGTGYNIYHDSILPAIEAAQHEVILITCFWARSQTLDALNETLLKLSSNALKHQKRIKVRIGFSSSSLLQKLLHTSSPAGHTYDPSQWTTRLWLPSKEDLGGLDLEVKSIFFLPFSVWHPKCLIVDGRRVFLPSCNVSWEDWFEGCVEMSGPIVEEFMAFWREQWANGGENQPALDSSSAPHALALEVEGVGDATEPSMRMNDIPCKFLPSWHSRNPQWRLPMQQYAPPARTPLNIQLLEMFDNAKEEIFLQTPNVTAPPVLDALLKALKRGVNVEITTSERLMVLEQLVTAGTTTDRCMKSLIKEHERSLHQPLDEESGLATLGRLDISYYEPSPEQERESSEMAEPMQSHLKLTIVDNNTIVLGSGNMDRASWYTSQELGVAFISEKLCQQTKQKLKAAMKGHTKQVYDQDQSWDTRHR</sequence>
<evidence type="ECO:0000259" key="2">
    <source>
        <dbReference type="PROSITE" id="PS50035"/>
    </source>
</evidence>
<dbReference type="GO" id="GO:0032049">
    <property type="term" value="P:cardiolipin biosynthetic process"/>
    <property type="evidence" value="ECO:0007669"/>
    <property type="project" value="UniProtKB-ARBA"/>
</dbReference>